<protein>
    <submittedName>
        <fullName evidence="2">Uncharacterized protein</fullName>
    </submittedName>
</protein>
<feature type="compositionally biased region" description="Basic residues" evidence="1">
    <location>
        <begin position="489"/>
        <end position="498"/>
    </location>
</feature>
<keyword evidence="3" id="KW-1185">Reference proteome</keyword>
<feature type="region of interest" description="Disordered" evidence="1">
    <location>
        <begin position="232"/>
        <end position="267"/>
    </location>
</feature>
<feature type="compositionally biased region" description="Basic and acidic residues" evidence="1">
    <location>
        <begin position="499"/>
        <end position="522"/>
    </location>
</feature>
<feature type="region of interest" description="Disordered" evidence="1">
    <location>
        <begin position="333"/>
        <end position="355"/>
    </location>
</feature>
<dbReference type="AlphaFoldDB" id="A0A9K3CWB5"/>
<sequence>MSTLDKMLSPVTEMSLSPSGLHNYEPKCVFKPLLPGVPIPPMQLQVRKTHRPGKFEYAGETFRTVGGSGDFHFPLSFYLPQVRRPKKSRSQLVSPVVLPSVQPPLEPGILTCAPPMRSMSPAVNPIPGAKYLHSPATCPDPADTRPRVQAQIGEYPVKARILLLRDYYERRGHCVWDGMEAPKGSNSARKPRSKTSTHAGDTPSISEATPSQPRRLTYSGVAQSPLVGASIASPSVPKAGGAYTSQSQSQSQCSSLPSPSLPRVEAPIPPALPGSVWAHPYQHSLDRSEAEDGLERVSAAGVDEFMAGYIGDPLPTPQSLKQVQAPSKRGSAMFERVPSKPPSFGSIPEGQAAPDTPLPLPLSAVSIGDAAVLESPRRARRMSRDSTNSASSYEAPSLPGPPFDMGWVQGVGTGGFVPGPFMPDFVPGPVPDPPLSHPQPLPEARAKVEPGCGIGINIFPTPEKIERERERDVASVRPMDERQEERARARLAGHRAKDKARAREREREGRGAEAEREREEGGRGTMVRAGSSVGGNFYLGRKGHRASYINKVGVPQQRRPGAVFGEGTENPFFFDRRDREEKRLDAIREGAGGDVDMDEMLGAGRKYREVALSQAGDDNMSQLGEVSEEVSWSGSEAMGSEYGLNTYDDERMAKTLSELEISKTSHLTSHAEPPISPLDTVLERKPSRLSFENLQDFCRMSSPQATLSPLQVYTGPPEVDPAVREEMSPSEFQLEWKKRMKSLSVSAVSEHSDLESDRRSEYSQLSERAGPKYQQGLGSLGFTPMDTITEGPE</sequence>
<dbReference type="EMBL" id="BDIP01001486">
    <property type="protein sequence ID" value="GIQ84504.1"/>
    <property type="molecule type" value="Genomic_DNA"/>
</dbReference>
<organism evidence="2 3">
    <name type="scientific">Kipferlia bialata</name>
    <dbReference type="NCBI Taxonomy" id="797122"/>
    <lineage>
        <taxon>Eukaryota</taxon>
        <taxon>Metamonada</taxon>
        <taxon>Carpediemonas-like organisms</taxon>
        <taxon>Kipferlia</taxon>
    </lineage>
</organism>
<proteinExistence type="predicted"/>
<accession>A0A9K3CWB5</accession>
<evidence type="ECO:0000256" key="1">
    <source>
        <dbReference type="SAM" id="MobiDB-lite"/>
    </source>
</evidence>
<comment type="caution">
    <text evidence="2">The sequence shown here is derived from an EMBL/GenBank/DDBJ whole genome shotgun (WGS) entry which is preliminary data.</text>
</comment>
<feature type="compositionally biased region" description="Basic and acidic residues" evidence="1">
    <location>
        <begin position="466"/>
        <end position="488"/>
    </location>
</feature>
<feature type="compositionally biased region" description="Polar residues" evidence="1">
    <location>
        <begin position="196"/>
        <end position="214"/>
    </location>
</feature>
<reference evidence="2 3" key="1">
    <citation type="journal article" date="2018" name="PLoS ONE">
        <title>The draft genome of Kipferlia bialata reveals reductive genome evolution in fornicate parasites.</title>
        <authorList>
            <person name="Tanifuji G."/>
            <person name="Takabayashi S."/>
            <person name="Kume K."/>
            <person name="Takagi M."/>
            <person name="Nakayama T."/>
            <person name="Kamikawa R."/>
            <person name="Inagaki Y."/>
            <person name="Hashimoto T."/>
        </authorList>
    </citation>
    <scope>NUCLEOTIDE SEQUENCE [LARGE SCALE GENOMIC DNA]</scope>
    <source>
        <strain evidence="2">NY0173</strain>
    </source>
</reference>
<evidence type="ECO:0000313" key="3">
    <source>
        <dbReference type="Proteomes" id="UP000265618"/>
    </source>
</evidence>
<name>A0A9K3CWB5_9EUKA</name>
<feature type="compositionally biased region" description="Polar residues" evidence="1">
    <location>
        <begin position="385"/>
        <end position="394"/>
    </location>
</feature>
<feature type="compositionally biased region" description="Basic and acidic residues" evidence="1">
    <location>
        <begin position="750"/>
        <end position="761"/>
    </location>
</feature>
<dbReference type="Proteomes" id="UP000265618">
    <property type="component" value="Unassembled WGS sequence"/>
</dbReference>
<feature type="region of interest" description="Disordered" evidence="1">
    <location>
        <begin position="466"/>
        <end position="528"/>
    </location>
</feature>
<evidence type="ECO:0000313" key="2">
    <source>
        <dbReference type="EMBL" id="GIQ84504.1"/>
    </source>
</evidence>
<feature type="region of interest" description="Disordered" evidence="1">
    <location>
        <begin position="374"/>
        <end position="399"/>
    </location>
</feature>
<feature type="region of interest" description="Disordered" evidence="1">
    <location>
        <begin position="178"/>
        <end position="215"/>
    </location>
</feature>
<feature type="region of interest" description="Disordered" evidence="1">
    <location>
        <begin position="747"/>
        <end position="793"/>
    </location>
</feature>
<gene>
    <name evidence="2" type="ORF">KIPB_006004</name>
</gene>
<feature type="compositionally biased region" description="Low complexity" evidence="1">
    <location>
        <begin position="245"/>
        <end position="262"/>
    </location>
</feature>